<organism evidence="2 3">
    <name type="scientific">Candidatus Jorgensenbacteria bacterium GWA1_49_17</name>
    <dbReference type="NCBI Taxonomy" id="1798467"/>
    <lineage>
        <taxon>Bacteria</taxon>
        <taxon>Candidatus Joergenseniibacteriota</taxon>
    </lineage>
</organism>
<dbReference type="Pfam" id="PF20803">
    <property type="entry name" value="PaaX_M"/>
    <property type="match status" value="1"/>
</dbReference>
<feature type="domain" description="Transcriptional repressor PaaX-like central Cas2-like" evidence="1">
    <location>
        <begin position="85"/>
        <end position="147"/>
    </location>
</feature>
<protein>
    <recommendedName>
        <fullName evidence="1">Transcriptional repressor PaaX-like central Cas2-like domain-containing protein</fullName>
    </recommendedName>
</protein>
<comment type="caution">
    <text evidence="2">The sequence shown here is derived from an EMBL/GenBank/DDBJ whole genome shotgun (WGS) entry which is preliminary data.</text>
</comment>
<dbReference type="Proteomes" id="UP000179368">
    <property type="component" value="Unassembled WGS sequence"/>
</dbReference>
<proteinExistence type="predicted"/>
<name>A0A1F6BTY8_9BACT</name>
<evidence type="ECO:0000313" key="3">
    <source>
        <dbReference type="Proteomes" id="UP000179368"/>
    </source>
</evidence>
<accession>A0A1F6BTY8</accession>
<dbReference type="InterPro" id="IPR048846">
    <property type="entry name" value="PaaX-like_central"/>
</dbReference>
<dbReference type="EMBL" id="MFKG01000031">
    <property type="protein sequence ID" value="OGG40007.1"/>
    <property type="molecule type" value="Genomic_DNA"/>
</dbReference>
<gene>
    <name evidence="2" type="ORF">A2116_02165</name>
</gene>
<sequence length="157" mass="18753">MAKTSRDAHRHVRELGEFFRDSKEIAEHLVNEFIERHERKKYLRQSLDRLINRGFLEVKDKKISPTKKGLRLFRRRTRSKIPVAPKEGKWYILTFDIPVALNSKRIALGRLLRDFGFHPFQKSVWIGPHQLSTEVWEFVVENKLEKFCKPMIVDIIE</sequence>
<reference evidence="2 3" key="1">
    <citation type="journal article" date="2016" name="Nat. Commun.">
        <title>Thousands of microbial genomes shed light on interconnected biogeochemical processes in an aquifer system.</title>
        <authorList>
            <person name="Anantharaman K."/>
            <person name="Brown C.T."/>
            <person name="Hug L.A."/>
            <person name="Sharon I."/>
            <person name="Castelle C.J."/>
            <person name="Probst A.J."/>
            <person name="Thomas B.C."/>
            <person name="Singh A."/>
            <person name="Wilkins M.J."/>
            <person name="Karaoz U."/>
            <person name="Brodie E.L."/>
            <person name="Williams K.H."/>
            <person name="Hubbard S.S."/>
            <person name="Banfield J.F."/>
        </authorList>
    </citation>
    <scope>NUCLEOTIDE SEQUENCE [LARGE SCALE GENOMIC DNA]</scope>
</reference>
<evidence type="ECO:0000313" key="2">
    <source>
        <dbReference type="EMBL" id="OGG40007.1"/>
    </source>
</evidence>
<dbReference type="AlphaFoldDB" id="A0A1F6BTY8"/>
<evidence type="ECO:0000259" key="1">
    <source>
        <dbReference type="Pfam" id="PF20803"/>
    </source>
</evidence>
<dbReference type="Gene3D" id="3.30.70.2650">
    <property type="match status" value="1"/>
</dbReference>